<dbReference type="Proteomes" id="UP000233458">
    <property type="component" value="Plasmid pCSC3H3"/>
</dbReference>
<sequence>MTMQILLRQCGQRARQTLLFLASLLKSYCLLGLISFHVILIWWAVFEPDILIQTIKALQVITPDQLSGIMRTALAIWTQLFVLGLLFLLLLGVLPFWPARPSRHSDPLSENTPKSTGAPQ</sequence>
<keyword evidence="5" id="KW-1185">Reference proteome</keyword>
<keyword evidence="2" id="KW-0812">Transmembrane</keyword>
<feature type="transmembrane region" description="Helical" evidence="2">
    <location>
        <begin position="20"/>
        <end position="45"/>
    </location>
</feature>
<organism evidence="3 5">
    <name type="scientific">Thalassospira marina</name>
    <dbReference type="NCBI Taxonomy" id="2048283"/>
    <lineage>
        <taxon>Bacteria</taxon>
        <taxon>Pseudomonadati</taxon>
        <taxon>Pseudomonadota</taxon>
        <taxon>Alphaproteobacteria</taxon>
        <taxon>Rhodospirillales</taxon>
        <taxon>Thalassospiraceae</taxon>
        <taxon>Thalassospira</taxon>
    </lineage>
</organism>
<feature type="compositionally biased region" description="Polar residues" evidence="1">
    <location>
        <begin position="108"/>
        <end position="120"/>
    </location>
</feature>
<proteinExistence type="predicted"/>
<feature type="transmembrane region" description="Helical" evidence="2">
    <location>
        <begin position="74"/>
        <end position="97"/>
    </location>
</feature>
<evidence type="ECO:0000256" key="1">
    <source>
        <dbReference type="SAM" id="MobiDB-lite"/>
    </source>
</evidence>
<keyword evidence="2" id="KW-0472">Membrane</keyword>
<dbReference type="EMBL" id="CP024200">
    <property type="protein sequence ID" value="AUG55916.1"/>
    <property type="molecule type" value="Genomic_DNA"/>
</dbReference>
<accession>A0ABM6Q4V6</accession>
<gene>
    <name evidence="3" type="ORF">CSC3H3_01365</name>
    <name evidence="4" type="ORF">CSC3H3_24190</name>
</gene>
<geneLocation type="plasmid" evidence="5">
    <name>pcsc3h3</name>
</geneLocation>
<reference evidence="3 5" key="1">
    <citation type="submission" date="2017-10" db="EMBL/GenBank/DDBJ databases">
        <title>Biodiversity and function of Thalassospira species in the particle-attached aromatic-hydrocarbon-degrading consortia from the surface seawater of the China South Sea.</title>
        <authorList>
            <person name="Dong C."/>
            <person name="Liu R."/>
            <person name="Shao Z."/>
        </authorList>
    </citation>
    <scope>NUCLEOTIDE SEQUENCE [LARGE SCALE GENOMIC DNA]</scope>
    <source>
        <strain evidence="3 5">CSC3H3</strain>
        <plasmid evidence="4">pCSC3H3</plasmid>
        <plasmid evidence="5">pcsc3h3</plasmid>
    </source>
</reference>
<evidence type="ECO:0000313" key="5">
    <source>
        <dbReference type="Proteomes" id="UP000233458"/>
    </source>
</evidence>
<protein>
    <submittedName>
        <fullName evidence="3">Uncharacterized protein</fullName>
    </submittedName>
</protein>
<keyword evidence="2" id="KW-1133">Transmembrane helix</keyword>
<geneLocation type="plasmid" evidence="4">
    <name>pCSC3H3</name>
</geneLocation>
<dbReference type="EMBL" id="CP024199">
    <property type="protein sequence ID" value="AUG51506.1"/>
    <property type="molecule type" value="Genomic_DNA"/>
</dbReference>
<feature type="region of interest" description="Disordered" evidence="1">
    <location>
        <begin position="99"/>
        <end position="120"/>
    </location>
</feature>
<dbReference type="RefSeq" id="WP_101283225.1">
    <property type="nucleotide sequence ID" value="NZ_CP024199.1"/>
</dbReference>
<evidence type="ECO:0000313" key="3">
    <source>
        <dbReference type="EMBL" id="AUG51506.1"/>
    </source>
</evidence>
<dbReference type="Proteomes" id="UP000233458">
    <property type="component" value="Chromosome"/>
</dbReference>
<evidence type="ECO:0000256" key="2">
    <source>
        <dbReference type="SAM" id="Phobius"/>
    </source>
</evidence>
<evidence type="ECO:0000313" key="4">
    <source>
        <dbReference type="EMBL" id="AUG55916.1"/>
    </source>
</evidence>
<name>A0ABM6Q4V6_9PROT</name>
<keyword evidence="4" id="KW-0614">Plasmid</keyword>